<keyword evidence="3" id="KW-1185">Reference proteome</keyword>
<dbReference type="InterPro" id="IPR052106">
    <property type="entry name" value="PINc/VapC_TA"/>
</dbReference>
<gene>
    <name evidence="2" type="ORF">E9232_006815</name>
</gene>
<dbReference type="Gene3D" id="3.40.50.1010">
    <property type="entry name" value="5'-nuclease"/>
    <property type="match status" value="1"/>
</dbReference>
<comment type="caution">
    <text evidence="2">The sequence shown here is derived from an EMBL/GenBank/DDBJ whole genome shotgun (WGS) entry which is preliminary data.</text>
</comment>
<dbReference type="PANTHER" id="PTHR38826">
    <property type="entry name" value="RIBONUCLEASE VAPC13"/>
    <property type="match status" value="1"/>
</dbReference>
<reference evidence="2 3" key="1">
    <citation type="submission" date="2023-07" db="EMBL/GenBank/DDBJ databases">
        <title>Sorghum-associated microbial communities from plants grown in Nebraska, USA.</title>
        <authorList>
            <person name="Schachtman D."/>
        </authorList>
    </citation>
    <scope>NUCLEOTIDE SEQUENCE [LARGE SCALE GENOMIC DNA]</scope>
    <source>
        <strain evidence="2 3">584</strain>
    </source>
</reference>
<dbReference type="SUPFAM" id="SSF88723">
    <property type="entry name" value="PIN domain-like"/>
    <property type="match status" value="1"/>
</dbReference>
<evidence type="ECO:0000313" key="2">
    <source>
        <dbReference type="EMBL" id="MDR6294261.1"/>
    </source>
</evidence>
<dbReference type="PANTHER" id="PTHR38826:SF5">
    <property type="entry name" value="RIBONUCLEASE VAPC13"/>
    <property type="match status" value="1"/>
</dbReference>
<protein>
    <submittedName>
        <fullName evidence="2">Nucleic acid-binding protein</fullName>
    </submittedName>
</protein>
<dbReference type="InterPro" id="IPR029060">
    <property type="entry name" value="PIN-like_dom_sf"/>
</dbReference>
<feature type="domain" description="PIN" evidence="1">
    <location>
        <begin position="6"/>
        <end position="116"/>
    </location>
</feature>
<proteinExistence type="predicted"/>
<dbReference type="EMBL" id="JAVDPW010000017">
    <property type="protein sequence ID" value="MDR6294261.1"/>
    <property type="molecule type" value="Genomic_DNA"/>
</dbReference>
<evidence type="ECO:0000259" key="1">
    <source>
        <dbReference type="Pfam" id="PF01850"/>
    </source>
</evidence>
<sequence>MAADAFLDTNILLYAIAQDDSRSAIAEALLASSGVISVQVLNEFASVGRRKLGMSWDEIGEALSAIRALCPPVVPITVETHDAALGIAARLGLNLYDAFIVASALQSGCRTLFSEDMQDGQSIDGLTIRNPFAAS</sequence>
<dbReference type="Pfam" id="PF01850">
    <property type="entry name" value="PIN"/>
    <property type="match status" value="1"/>
</dbReference>
<organism evidence="2 3">
    <name type="scientific">Inquilinus ginsengisoli</name>
    <dbReference type="NCBI Taxonomy" id="363840"/>
    <lineage>
        <taxon>Bacteria</taxon>
        <taxon>Pseudomonadati</taxon>
        <taxon>Pseudomonadota</taxon>
        <taxon>Alphaproteobacteria</taxon>
        <taxon>Rhodospirillales</taxon>
        <taxon>Rhodospirillaceae</taxon>
        <taxon>Inquilinus</taxon>
    </lineage>
</organism>
<dbReference type="InterPro" id="IPR002716">
    <property type="entry name" value="PIN_dom"/>
</dbReference>
<name>A0ABU1K075_9PROT</name>
<evidence type="ECO:0000313" key="3">
    <source>
        <dbReference type="Proteomes" id="UP001262410"/>
    </source>
</evidence>
<accession>A0ABU1K075</accession>
<dbReference type="CDD" id="cd18692">
    <property type="entry name" value="PIN_VapC-like"/>
    <property type="match status" value="1"/>
</dbReference>
<dbReference type="RefSeq" id="WP_309801706.1">
    <property type="nucleotide sequence ID" value="NZ_JAVDPW010000017.1"/>
</dbReference>
<dbReference type="Proteomes" id="UP001262410">
    <property type="component" value="Unassembled WGS sequence"/>
</dbReference>